<name>A0A382ZBD2_9ZZZZ</name>
<feature type="transmembrane region" description="Helical" evidence="1">
    <location>
        <begin position="48"/>
        <end position="71"/>
    </location>
</feature>
<dbReference type="Pfam" id="PF12679">
    <property type="entry name" value="ABC2_membrane_2"/>
    <property type="match status" value="1"/>
</dbReference>
<dbReference type="AlphaFoldDB" id="A0A382ZBD2"/>
<accession>A0A382ZBD2</accession>
<organism evidence="2">
    <name type="scientific">marine metagenome</name>
    <dbReference type="NCBI Taxonomy" id="408172"/>
    <lineage>
        <taxon>unclassified sequences</taxon>
        <taxon>metagenomes</taxon>
        <taxon>ecological metagenomes</taxon>
    </lineage>
</organism>
<dbReference type="PANTHER" id="PTHR43471:SF1">
    <property type="entry name" value="ABC TRANSPORTER PERMEASE PROTEIN NOSY-RELATED"/>
    <property type="match status" value="1"/>
</dbReference>
<evidence type="ECO:0008006" key="3">
    <source>
        <dbReference type="Google" id="ProtNLM"/>
    </source>
</evidence>
<gene>
    <name evidence="2" type="ORF">METZ01_LOCUS445647</name>
</gene>
<keyword evidence="1" id="KW-0812">Transmembrane</keyword>
<feature type="non-terminal residue" evidence="2">
    <location>
        <position position="108"/>
    </location>
</feature>
<reference evidence="2" key="1">
    <citation type="submission" date="2018-05" db="EMBL/GenBank/DDBJ databases">
        <authorList>
            <person name="Lanie J.A."/>
            <person name="Ng W.-L."/>
            <person name="Kazmierczak K.M."/>
            <person name="Andrzejewski T.M."/>
            <person name="Davidsen T.M."/>
            <person name="Wayne K.J."/>
            <person name="Tettelin H."/>
            <person name="Glass J.I."/>
            <person name="Rusch D."/>
            <person name="Podicherti R."/>
            <person name="Tsui H.-C.T."/>
            <person name="Winkler M.E."/>
        </authorList>
    </citation>
    <scope>NUCLEOTIDE SEQUENCE</scope>
</reference>
<dbReference type="EMBL" id="UINC01182529">
    <property type="protein sequence ID" value="SVD92793.1"/>
    <property type="molecule type" value="Genomic_DNA"/>
</dbReference>
<dbReference type="GO" id="GO:0005886">
    <property type="term" value="C:plasma membrane"/>
    <property type="evidence" value="ECO:0007669"/>
    <property type="project" value="UniProtKB-SubCell"/>
</dbReference>
<evidence type="ECO:0000256" key="1">
    <source>
        <dbReference type="SAM" id="Phobius"/>
    </source>
</evidence>
<protein>
    <recommendedName>
        <fullName evidence="3">ABC-2 type transporter domain-containing protein</fullName>
    </recommendedName>
</protein>
<dbReference type="GO" id="GO:0140359">
    <property type="term" value="F:ABC-type transporter activity"/>
    <property type="evidence" value="ECO:0007669"/>
    <property type="project" value="InterPro"/>
</dbReference>
<feature type="transmembrane region" description="Helical" evidence="1">
    <location>
        <begin position="12"/>
        <end position="42"/>
    </location>
</feature>
<sequence length="108" mass="11261">MSKEIRDAQRNRWFMAFALVFTGLALGLSTLGLSGVGTFGIAGFGRTVASLINLVVVIVPLMGLLLGAISISGERERGSLIGLLAQPITPVELLVGKFLGMMVSLTAA</sequence>
<evidence type="ECO:0000313" key="2">
    <source>
        <dbReference type="EMBL" id="SVD92793.1"/>
    </source>
</evidence>
<keyword evidence="1" id="KW-1133">Transmembrane helix</keyword>
<keyword evidence="1" id="KW-0472">Membrane</keyword>
<proteinExistence type="predicted"/>
<dbReference type="PANTHER" id="PTHR43471">
    <property type="entry name" value="ABC TRANSPORTER PERMEASE"/>
    <property type="match status" value="1"/>
</dbReference>